<name>A0A4R3Z3J5_9GAMM</name>
<gene>
    <name evidence="2" type="ORF">EDC52_101744</name>
</gene>
<keyword evidence="3" id="KW-1185">Reference proteome</keyword>
<dbReference type="Proteomes" id="UP000295719">
    <property type="component" value="Unassembled WGS sequence"/>
</dbReference>
<proteinExistence type="predicted"/>
<dbReference type="AlphaFoldDB" id="A0A4R3Z3J5"/>
<evidence type="ECO:0000313" key="3">
    <source>
        <dbReference type="Proteomes" id="UP000295719"/>
    </source>
</evidence>
<reference evidence="2 3" key="1">
    <citation type="submission" date="2019-03" db="EMBL/GenBank/DDBJ databases">
        <title>Genomic Encyclopedia of Type Strains, Phase IV (KMG-IV): sequencing the most valuable type-strain genomes for metagenomic binning, comparative biology and taxonomic classification.</title>
        <authorList>
            <person name="Goeker M."/>
        </authorList>
    </citation>
    <scope>NUCLEOTIDE SEQUENCE [LARGE SCALE GENOMIC DNA]</scope>
    <source>
        <strain evidence="2 3">DSM 19580</strain>
    </source>
</reference>
<dbReference type="EMBL" id="SMCR01000001">
    <property type="protein sequence ID" value="TCW00394.1"/>
    <property type="molecule type" value="Genomic_DNA"/>
</dbReference>
<evidence type="ECO:0000313" key="2">
    <source>
        <dbReference type="EMBL" id="TCW00394.1"/>
    </source>
</evidence>
<dbReference type="OrthoDB" id="6604265at2"/>
<feature type="region of interest" description="Disordered" evidence="1">
    <location>
        <begin position="39"/>
        <end position="75"/>
    </location>
</feature>
<protein>
    <recommendedName>
        <fullName evidence="4">Glycoprotein</fullName>
    </recommendedName>
</protein>
<organism evidence="2 3">
    <name type="scientific">Biostraticola tofi</name>
    <dbReference type="NCBI Taxonomy" id="466109"/>
    <lineage>
        <taxon>Bacteria</taxon>
        <taxon>Pseudomonadati</taxon>
        <taxon>Pseudomonadota</taxon>
        <taxon>Gammaproteobacteria</taxon>
        <taxon>Enterobacterales</taxon>
        <taxon>Bruguierivoracaceae</taxon>
        <taxon>Biostraticola</taxon>
    </lineage>
</organism>
<evidence type="ECO:0000256" key="1">
    <source>
        <dbReference type="SAM" id="MobiDB-lite"/>
    </source>
</evidence>
<sequence length="75" mass="8232">MAKYEVIRPWHGVVIGDIVELDKLHMALEPNVRLLKGEAGELSPATPEAVSNPSAEDAEQEDESPKPGRKKKEAE</sequence>
<comment type="caution">
    <text evidence="2">The sequence shown here is derived from an EMBL/GenBank/DDBJ whole genome shotgun (WGS) entry which is preliminary data.</text>
</comment>
<dbReference type="RefSeq" id="WP_131863955.1">
    <property type="nucleotide sequence ID" value="NZ_SMCR01000001.1"/>
</dbReference>
<evidence type="ECO:0008006" key="4">
    <source>
        <dbReference type="Google" id="ProtNLM"/>
    </source>
</evidence>
<accession>A0A4R3Z3J5</accession>